<organism evidence="1 2">
    <name type="scientific">Forsythia ovata</name>
    <dbReference type="NCBI Taxonomy" id="205694"/>
    <lineage>
        <taxon>Eukaryota</taxon>
        <taxon>Viridiplantae</taxon>
        <taxon>Streptophyta</taxon>
        <taxon>Embryophyta</taxon>
        <taxon>Tracheophyta</taxon>
        <taxon>Spermatophyta</taxon>
        <taxon>Magnoliopsida</taxon>
        <taxon>eudicotyledons</taxon>
        <taxon>Gunneridae</taxon>
        <taxon>Pentapetalae</taxon>
        <taxon>asterids</taxon>
        <taxon>lamiids</taxon>
        <taxon>Lamiales</taxon>
        <taxon>Oleaceae</taxon>
        <taxon>Forsythieae</taxon>
        <taxon>Forsythia</taxon>
    </lineage>
</organism>
<name>A0ABD1T8N4_9LAMI</name>
<evidence type="ECO:0000313" key="2">
    <source>
        <dbReference type="Proteomes" id="UP001604277"/>
    </source>
</evidence>
<gene>
    <name evidence="1" type="ORF">Fot_32696</name>
</gene>
<dbReference type="AlphaFoldDB" id="A0ABD1T8N4"/>
<evidence type="ECO:0000313" key="1">
    <source>
        <dbReference type="EMBL" id="KAL2509049.1"/>
    </source>
</evidence>
<keyword evidence="2" id="KW-1185">Reference proteome</keyword>
<accession>A0ABD1T8N4</accession>
<protein>
    <submittedName>
        <fullName evidence="1">TF-B3 domain-containing protein</fullName>
    </submittedName>
</protein>
<comment type="caution">
    <text evidence="1">The sequence shown here is derived from an EMBL/GenBank/DDBJ whole genome shotgun (WGS) entry which is preliminary data.</text>
</comment>
<reference evidence="2" key="1">
    <citation type="submission" date="2024-07" db="EMBL/GenBank/DDBJ databases">
        <title>Two chromosome-level genome assemblies of Korean endemic species Abeliophyllum distichum and Forsythia ovata (Oleaceae).</title>
        <authorList>
            <person name="Jang H."/>
        </authorList>
    </citation>
    <scope>NUCLEOTIDE SEQUENCE [LARGE SCALE GENOMIC DNA]</scope>
</reference>
<proteinExistence type="predicted"/>
<sequence>MSINQYTADLHEAYWWTQQQHIMESSSKHNNFVSQFYHPTTNKPTATADMFCSQNTALGFNLNEEEEELDEQLADERENHSKEELQEHEIPKEALFEKPLTPSDVGKLNRLEQIDKYAGNYNTEVNVPNLRFTSYSNSGNGREQSFTSYTGQAYTGDQKFIIYGKNAKGCQCLH</sequence>
<dbReference type="Proteomes" id="UP001604277">
    <property type="component" value="Unassembled WGS sequence"/>
</dbReference>
<dbReference type="EMBL" id="JBFOLJ010000009">
    <property type="protein sequence ID" value="KAL2509049.1"/>
    <property type="molecule type" value="Genomic_DNA"/>
</dbReference>